<dbReference type="PIRSF" id="PIRSF016557">
    <property type="entry name" value="Caps_synth_CpsB"/>
    <property type="match status" value="1"/>
</dbReference>
<evidence type="ECO:0000256" key="1">
    <source>
        <dbReference type="ARBA" id="ARBA00005750"/>
    </source>
</evidence>
<dbReference type="PANTHER" id="PTHR39181">
    <property type="entry name" value="TYROSINE-PROTEIN PHOSPHATASE YWQE"/>
    <property type="match status" value="1"/>
</dbReference>
<dbReference type="Pfam" id="PF19567">
    <property type="entry name" value="CpsB_CapC"/>
    <property type="match status" value="1"/>
</dbReference>
<evidence type="ECO:0000256" key="2">
    <source>
        <dbReference type="ARBA" id="ARBA00013064"/>
    </source>
</evidence>
<dbReference type="Proteomes" id="UP001304515">
    <property type="component" value="Chromosome"/>
</dbReference>
<accession>A0AA96F2R7</accession>
<evidence type="ECO:0000313" key="7">
    <source>
        <dbReference type="Proteomes" id="UP001304515"/>
    </source>
</evidence>
<evidence type="ECO:0000256" key="3">
    <source>
        <dbReference type="ARBA" id="ARBA00022801"/>
    </source>
</evidence>
<dbReference type="InterPro" id="IPR016667">
    <property type="entry name" value="Caps_polysacc_synth_CpsB/CapC"/>
</dbReference>
<comment type="catalytic activity">
    <reaction evidence="4">
        <text>O-phospho-L-tyrosyl-[protein] + H2O = L-tyrosyl-[protein] + phosphate</text>
        <dbReference type="Rhea" id="RHEA:10684"/>
        <dbReference type="Rhea" id="RHEA-COMP:10136"/>
        <dbReference type="Rhea" id="RHEA-COMP:20101"/>
        <dbReference type="ChEBI" id="CHEBI:15377"/>
        <dbReference type="ChEBI" id="CHEBI:43474"/>
        <dbReference type="ChEBI" id="CHEBI:46858"/>
        <dbReference type="ChEBI" id="CHEBI:61978"/>
        <dbReference type="EC" id="3.1.3.48"/>
    </reaction>
</comment>
<dbReference type="EMBL" id="CP134890">
    <property type="protein sequence ID" value="WNM21632.1"/>
    <property type="molecule type" value="Genomic_DNA"/>
</dbReference>
<name>A0AA96EY53_9FLAO</name>
<dbReference type="Gene3D" id="3.20.20.140">
    <property type="entry name" value="Metal-dependent hydrolases"/>
    <property type="match status" value="1"/>
</dbReference>
<protein>
    <recommendedName>
        <fullName evidence="2">protein-tyrosine-phosphatase</fullName>
        <ecNumber evidence="2">3.1.3.48</ecNumber>
    </recommendedName>
</protein>
<comment type="similarity">
    <text evidence="1">Belongs to the metallo-dependent hydrolases superfamily. CpsB/CapC family.</text>
</comment>
<sequence length="245" mass="28568">MIHFFKQKPYLQDFIPENHVDIHSHLLPNIDDGARTIEETETLLLGLEKIGIKKFVTTPHVMGEIWKNSSEDITEKKENTLQNLSINGIRSRFKAAAEYMIDAEFNELFKKEKLLTVKENYVLVEISYLNPPIQLFDILFELQVAGYKPILAHPERYNFYHNSIDNYKKLKNAGCYFQMNMLSANGYYGEKVAKSADALLKNNLIDFIGSDVHHTRHLDFLNKKIVLKNFDYLPQVFQNNSIFDF</sequence>
<evidence type="ECO:0000313" key="6">
    <source>
        <dbReference type="EMBL" id="WNM21632.1"/>
    </source>
</evidence>
<proteinExistence type="inferred from homology"/>
<dbReference type="EC" id="3.1.3.48" evidence="2"/>
<dbReference type="InterPro" id="IPR016195">
    <property type="entry name" value="Pol/histidinol_Pase-like"/>
</dbReference>
<accession>A0AA96EY53</accession>
<dbReference type="AlphaFoldDB" id="A0AA96EY53"/>
<dbReference type="EMBL" id="CP134878">
    <property type="protein sequence ID" value="WNM20242.1"/>
    <property type="molecule type" value="Genomic_DNA"/>
</dbReference>
<evidence type="ECO:0000256" key="4">
    <source>
        <dbReference type="ARBA" id="ARBA00051722"/>
    </source>
</evidence>
<dbReference type="PANTHER" id="PTHR39181:SF1">
    <property type="entry name" value="TYROSINE-PROTEIN PHOSPHATASE YWQE"/>
    <property type="match status" value="1"/>
</dbReference>
<dbReference type="KEGG" id="fcj:RN605_13230"/>
<keyword evidence="7" id="KW-1185">Reference proteome</keyword>
<reference evidence="5 7" key="1">
    <citation type="submission" date="2023-09" db="EMBL/GenBank/DDBJ databases">
        <title>Flavobacterium sp. a novel bacteria isolate from Pepper rhizosphere.</title>
        <authorList>
            <person name="Peng Y."/>
            <person name="Lee J."/>
        </authorList>
    </citation>
    <scope>NUCLEOTIDE SEQUENCE</scope>
    <source>
        <strain evidence="5">PMR2A8</strain>
        <strain evidence="6 7">PMTSA4</strain>
    </source>
</reference>
<evidence type="ECO:0000313" key="5">
    <source>
        <dbReference type="EMBL" id="WNM20242.1"/>
    </source>
</evidence>
<keyword evidence="3 5" id="KW-0378">Hydrolase</keyword>
<gene>
    <name evidence="6" type="ORF">RN605_13230</name>
    <name evidence="5" type="ORF">RN608_06060</name>
</gene>
<dbReference type="RefSeq" id="WP_313325528.1">
    <property type="nucleotide sequence ID" value="NZ_CP134878.1"/>
</dbReference>
<dbReference type="SUPFAM" id="SSF89550">
    <property type="entry name" value="PHP domain-like"/>
    <property type="match status" value="1"/>
</dbReference>
<dbReference type="GO" id="GO:0004725">
    <property type="term" value="F:protein tyrosine phosphatase activity"/>
    <property type="evidence" value="ECO:0007669"/>
    <property type="project" value="UniProtKB-EC"/>
</dbReference>
<organism evidence="5">
    <name type="scientific">Flavobacterium capsici</name>
    <dbReference type="NCBI Taxonomy" id="3075618"/>
    <lineage>
        <taxon>Bacteria</taxon>
        <taxon>Pseudomonadati</taxon>
        <taxon>Bacteroidota</taxon>
        <taxon>Flavobacteriia</taxon>
        <taxon>Flavobacteriales</taxon>
        <taxon>Flavobacteriaceae</taxon>
        <taxon>Flavobacterium</taxon>
    </lineage>
</organism>
<dbReference type="GO" id="GO:0030145">
    <property type="term" value="F:manganese ion binding"/>
    <property type="evidence" value="ECO:0007669"/>
    <property type="project" value="InterPro"/>
</dbReference>